<evidence type="ECO:0000313" key="8">
    <source>
        <dbReference type="EMBL" id="RSN72253.1"/>
    </source>
</evidence>
<proteinExistence type="predicted"/>
<feature type="transmembrane region" description="Helical" evidence="6">
    <location>
        <begin position="49"/>
        <end position="69"/>
    </location>
</feature>
<evidence type="ECO:0000256" key="4">
    <source>
        <dbReference type="ARBA" id="ARBA00022989"/>
    </source>
</evidence>
<keyword evidence="3 6" id="KW-0812">Transmembrane</keyword>
<dbReference type="PANTHER" id="PTHR35402:SF2">
    <property type="entry name" value="FLAGELLA ACCESSORY PROTEIN J"/>
    <property type="match status" value="1"/>
</dbReference>
<feature type="transmembrane region" description="Helical" evidence="6">
    <location>
        <begin position="515"/>
        <end position="532"/>
    </location>
</feature>
<dbReference type="RefSeq" id="WP_125672670.1">
    <property type="nucleotide sequence ID" value="NZ_RCOS01000162.1"/>
</dbReference>
<gene>
    <name evidence="8" type="ORF">D6D85_14555</name>
</gene>
<feature type="transmembrane region" description="Helical" evidence="6">
    <location>
        <begin position="189"/>
        <end position="214"/>
    </location>
</feature>
<evidence type="ECO:0000259" key="7">
    <source>
        <dbReference type="Pfam" id="PF00482"/>
    </source>
</evidence>
<keyword evidence="9" id="KW-1185">Reference proteome</keyword>
<keyword evidence="5 6" id="KW-0472">Membrane</keyword>
<feature type="transmembrane region" description="Helical" evidence="6">
    <location>
        <begin position="21"/>
        <end position="43"/>
    </location>
</feature>
<dbReference type="PANTHER" id="PTHR35402">
    <property type="entry name" value="INTEGRAL MEMBRANE PROTEIN-RELATED"/>
    <property type="match status" value="1"/>
</dbReference>
<organism evidence="8 9">
    <name type="scientific">Candidatus Methanodesulfokora washburnensis</name>
    <dbReference type="NCBI Taxonomy" id="2478471"/>
    <lineage>
        <taxon>Archaea</taxon>
        <taxon>Thermoproteota</taxon>
        <taxon>Candidatus Korarchaeia</taxon>
        <taxon>Candidatus Korarchaeia incertae sedis</taxon>
        <taxon>Candidatus Methanodesulfokora</taxon>
    </lineage>
</organism>
<comment type="subcellular location">
    <subcellularLocation>
        <location evidence="1">Cell membrane</location>
        <topology evidence="1">Multi-pass membrane protein</topology>
    </subcellularLocation>
</comment>
<evidence type="ECO:0000256" key="1">
    <source>
        <dbReference type="ARBA" id="ARBA00004651"/>
    </source>
</evidence>
<feature type="transmembrane region" description="Helical" evidence="6">
    <location>
        <begin position="226"/>
        <end position="248"/>
    </location>
</feature>
<reference evidence="8 9" key="1">
    <citation type="submission" date="2018-10" db="EMBL/GenBank/DDBJ databases">
        <title>Co-occurring genomic capacity for anaerobic methane metabolism and dissimilatory sulfite reduction discovered in the Korarchaeota.</title>
        <authorList>
            <person name="Mckay L.J."/>
            <person name="Dlakic M."/>
            <person name="Fields M.W."/>
            <person name="Delmont T.O."/>
            <person name="Eren A.M."/>
            <person name="Jay Z.J."/>
            <person name="Klingelsmith K.B."/>
            <person name="Rusch D.B."/>
            <person name="Inskeep W.P."/>
        </authorList>
    </citation>
    <scope>NUCLEOTIDE SEQUENCE [LARGE SCALE GENOMIC DNA]</scope>
    <source>
        <strain evidence="8 9">MDKW</strain>
    </source>
</reference>
<accession>A0A3R9QB66</accession>
<dbReference type="InterPro" id="IPR018076">
    <property type="entry name" value="T2SS_GspF_dom"/>
</dbReference>
<evidence type="ECO:0000313" key="9">
    <source>
        <dbReference type="Proteomes" id="UP000277582"/>
    </source>
</evidence>
<keyword evidence="4 6" id="KW-1133">Transmembrane helix</keyword>
<feature type="transmembrane region" description="Helical" evidence="6">
    <location>
        <begin position="484"/>
        <end position="503"/>
    </location>
</feature>
<dbReference type="GO" id="GO:0005886">
    <property type="term" value="C:plasma membrane"/>
    <property type="evidence" value="ECO:0007669"/>
    <property type="project" value="UniProtKB-SubCell"/>
</dbReference>
<dbReference type="AlphaFoldDB" id="A0A3R9QB66"/>
<evidence type="ECO:0000256" key="6">
    <source>
        <dbReference type="SAM" id="Phobius"/>
    </source>
</evidence>
<feature type="domain" description="Type II secretion system protein GspF" evidence="7">
    <location>
        <begin position="84"/>
        <end position="211"/>
    </location>
</feature>
<evidence type="ECO:0000256" key="3">
    <source>
        <dbReference type="ARBA" id="ARBA00022692"/>
    </source>
</evidence>
<dbReference type="EMBL" id="RCOS01000162">
    <property type="protein sequence ID" value="RSN72253.1"/>
    <property type="molecule type" value="Genomic_DNA"/>
</dbReference>
<feature type="transmembrane region" description="Helical" evidence="6">
    <location>
        <begin position="260"/>
        <end position="284"/>
    </location>
</feature>
<name>A0A3R9QB66_9CREN</name>
<feature type="transmembrane region" description="Helical" evidence="6">
    <location>
        <begin position="451"/>
        <end position="472"/>
    </location>
</feature>
<dbReference type="Pfam" id="PF00482">
    <property type="entry name" value="T2SSF"/>
    <property type="match status" value="1"/>
</dbReference>
<evidence type="ECO:0000256" key="5">
    <source>
        <dbReference type="ARBA" id="ARBA00023136"/>
    </source>
</evidence>
<evidence type="ECO:0000256" key="2">
    <source>
        <dbReference type="ARBA" id="ARBA00022475"/>
    </source>
</evidence>
<protein>
    <recommendedName>
        <fullName evidence="7">Type II secretion system protein GspF domain-containing protein</fullName>
    </recommendedName>
</protein>
<comment type="caution">
    <text evidence="8">The sequence shown here is derived from an EMBL/GenBank/DDBJ whole genome shotgun (WGS) entry which is preliminary data.</text>
</comment>
<sequence>MNPFSEEFFISSGFGMSRRHFLVRTFLIGAFMFLLDSLLYRFGMLTDPVRMFVITAIPMGMFLLSPLLARMNLASKLEKNMWAFMSVLWLLQEAGRSVGESLRSIASISEDKEVSEYFNKASDRLMAAGTIDGLETNIRTSPSSAWAKIYSRIRDYYFTRGEAIGEMLKQEVEDTVERTLIGMRKSVELLMMVLIIYVIVATVFPFVSILMFTFESLVSGFGGGGLSNIVFLTSVLPAPFFVVIFKVMTPKYFYFPGEKVAVAWGTFLAGSMLTALVLLNIPSLHLTASGVPGEFLLFLSTLKGWEIAAFSIFIGALAGTIVITGTERNLYGIAFEFPSFLEDLFTELRTGKSFSSAIAGMKASYRSLKEFMARVKYWAELRMPYSDMLEGMANMLRQSVSRMSTMLIITALKSGVDLHDAFGTISRFMTRTREIWYELEAEKKGNYITAVLSYLFVIVSMVIMVTLLNLPIPSQQVADSMKDGLMMQALMTSILLALTLGTIRTGHVTSSLRELTAFSLAALICMHIIASWNPPIQIIGGMPG</sequence>
<dbReference type="InterPro" id="IPR056569">
    <property type="entry name" value="ArlJ-like"/>
</dbReference>
<keyword evidence="2" id="KW-1003">Cell membrane</keyword>
<feature type="transmembrane region" description="Helical" evidence="6">
    <location>
        <begin position="304"/>
        <end position="323"/>
    </location>
</feature>
<dbReference type="Proteomes" id="UP000277582">
    <property type="component" value="Unassembled WGS sequence"/>
</dbReference>